<evidence type="ECO:0000256" key="7">
    <source>
        <dbReference type="ARBA" id="ARBA00023136"/>
    </source>
</evidence>
<keyword evidence="4" id="KW-0997">Cell inner membrane</keyword>
<protein>
    <submittedName>
        <fullName evidence="10">Type II secretion system protein F</fullName>
    </submittedName>
</protein>
<evidence type="ECO:0000256" key="1">
    <source>
        <dbReference type="ARBA" id="ARBA00004429"/>
    </source>
</evidence>
<keyword evidence="11" id="KW-1185">Reference proteome</keyword>
<evidence type="ECO:0000259" key="9">
    <source>
        <dbReference type="Pfam" id="PF00482"/>
    </source>
</evidence>
<evidence type="ECO:0000256" key="3">
    <source>
        <dbReference type="ARBA" id="ARBA00022475"/>
    </source>
</evidence>
<feature type="domain" description="Type II secretion system protein GspF" evidence="9">
    <location>
        <begin position="284"/>
        <end position="404"/>
    </location>
</feature>
<evidence type="ECO:0000256" key="4">
    <source>
        <dbReference type="ARBA" id="ARBA00022519"/>
    </source>
</evidence>
<dbReference type="InterPro" id="IPR003004">
    <property type="entry name" value="GspF/PilC"/>
</dbReference>
<evidence type="ECO:0000256" key="8">
    <source>
        <dbReference type="SAM" id="Phobius"/>
    </source>
</evidence>
<comment type="similarity">
    <text evidence="2">Belongs to the GSP F family.</text>
</comment>
<keyword evidence="6 8" id="KW-1133">Transmembrane helix</keyword>
<accession>A0ABM7QIT9</accession>
<evidence type="ECO:0000256" key="6">
    <source>
        <dbReference type="ARBA" id="ARBA00022989"/>
    </source>
</evidence>
<keyword evidence="3" id="KW-1003">Cell membrane</keyword>
<dbReference type="Proteomes" id="UP000680679">
    <property type="component" value="Chromosome"/>
</dbReference>
<dbReference type="PANTHER" id="PTHR30012:SF7">
    <property type="entry name" value="PROTEIN TRANSPORT PROTEIN HOFC HOMOLOG"/>
    <property type="match status" value="1"/>
</dbReference>
<evidence type="ECO:0000313" key="11">
    <source>
        <dbReference type="Proteomes" id="UP000680679"/>
    </source>
</evidence>
<evidence type="ECO:0000256" key="5">
    <source>
        <dbReference type="ARBA" id="ARBA00022692"/>
    </source>
</evidence>
<dbReference type="Pfam" id="PF00482">
    <property type="entry name" value="T2SSF"/>
    <property type="match status" value="2"/>
</dbReference>
<evidence type="ECO:0000313" key="10">
    <source>
        <dbReference type="EMBL" id="BCU05672.1"/>
    </source>
</evidence>
<dbReference type="EMBL" id="AP024563">
    <property type="protein sequence ID" value="BCU05672.1"/>
    <property type="molecule type" value="Genomic_DNA"/>
</dbReference>
<dbReference type="PANTHER" id="PTHR30012">
    <property type="entry name" value="GENERAL SECRETION PATHWAY PROTEIN"/>
    <property type="match status" value="1"/>
</dbReference>
<organism evidence="10 11">
    <name type="scientific">Allochromatium tepidum</name>
    <dbReference type="NCBI Taxonomy" id="553982"/>
    <lineage>
        <taxon>Bacteria</taxon>
        <taxon>Pseudomonadati</taxon>
        <taxon>Pseudomonadota</taxon>
        <taxon>Gammaproteobacteria</taxon>
        <taxon>Chromatiales</taxon>
        <taxon>Chromatiaceae</taxon>
        <taxon>Allochromatium</taxon>
    </lineage>
</organism>
<evidence type="ECO:0000256" key="2">
    <source>
        <dbReference type="ARBA" id="ARBA00005745"/>
    </source>
</evidence>
<feature type="domain" description="Type II secretion system protein GspF" evidence="9">
    <location>
        <begin position="81"/>
        <end position="203"/>
    </location>
</feature>
<sequence length="414" mass="45649">MPTGRFSGATGSMPKFFYKAVKLDGESVEGEMEAADESAVIRHLQSTGLIPIEARTTKSLTAKLGQRRRRRLSRKEIGILTRELATLLEAGMTLDRSLQILVDLTSEEHLVRVLSDLQERVRGGATFSSALEAQDRQFPRLYINMVRAGEASGALEQVLDRLADYLERLAELRQTVTSALVYPSILLFVSALSVILLLVFVVPQFTVLFEDMGEALPLPTQIVVAAGDLFRNYWWAMLCVIAPAAVVIERRLQNPEARARFDRRVLTLPLFGDLIWKMETARLCHTLSTLLKNGLPLLSALNLAKEVVSNRKLFGLIEEAGEDLKHGRGLAGPLARLQALPDLALQMIRVGEESGSLDAMLAKVASLYDRETRVSVQRMLTLLEPILIIGLGVIVAGIILSILMAILGANELVF</sequence>
<keyword evidence="5 8" id="KW-0812">Transmembrane</keyword>
<reference evidence="10 11" key="1">
    <citation type="submission" date="2021-04" db="EMBL/GenBank/DDBJ databases">
        <title>Complete genome sequencing of Allochromatium tepidum strain NZ.</title>
        <authorList>
            <person name="Tsukatani Y."/>
            <person name="Mori H."/>
        </authorList>
    </citation>
    <scope>NUCLEOTIDE SEQUENCE [LARGE SCALE GENOMIC DNA]</scope>
    <source>
        <strain evidence="10 11">NZ</strain>
    </source>
</reference>
<feature type="transmembrane region" description="Helical" evidence="8">
    <location>
        <begin position="233"/>
        <end position="252"/>
    </location>
</feature>
<feature type="transmembrane region" description="Helical" evidence="8">
    <location>
        <begin position="179"/>
        <end position="202"/>
    </location>
</feature>
<keyword evidence="7 8" id="KW-0472">Membrane</keyword>
<dbReference type="PRINTS" id="PR00812">
    <property type="entry name" value="BCTERIALGSPF"/>
</dbReference>
<name>A0ABM7QIT9_9GAMM</name>
<proteinExistence type="inferred from homology"/>
<dbReference type="InterPro" id="IPR018076">
    <property type="entry name" value="T2SS_GspF_dom"/>
</dbReference>
<dbReference type="Gene3D" id="1.20.81.30">
    <property type="entry name" value="Type II secretion system (T2SS), domain F"/>
    <property type="match status" value="2"/>
</dbReference>
<gene>
    <name evidence="10" type="primary">xpsF</name>
    <name evidence="10" type="ORF">Atep_03490</name>
</gene>
<feature type="transmembrane region" description="Helical" evidence="8">
    <location>
        <begin position="386"/>
        <end position="409"/>
    </location>
</feature>
<comment type="subcellular location">
    <subcellularLocation>
        <location evidence="1">Cell inner membrane</location>
        <topology evidence="1">Multi-pass membrane protein</topology>
    </subcellularLocation>
</comment>
<dbReference type="InterPro" id="IPR042094">
    <property type="entry name" value="T2SS_GspF_sf"/>
</dbReference>